<keyword evidence="2" id="KW-0813">Transport</keyword>
<feature type="transmembrane region" description="Helical" evidence="7">
    <location>
        <begin position="148"/>
        <end position="166"/>
    </location>
</feature>
<dbReference type="PANTHER" id="PTHR42718:SF46">
    <property type="entry name" value="BLR6921 PROTEIN"/>
    <property type="match status" value="1"/>
</dbReference>
<gene>
    <name evidence="9" type="ORF">EWH70_24825</name>
</gene>
<dbReference type="InterPro" id="IPR020846">
    <property type="entry name" value="MFS_dom"/>
</dbReference>
<feature type="transmembrane region" description="Helical" evidence="7">
    <location>
        <begin position="23"/>
        <end position="45"/>
    </location>
</feature>
<feature type="transmembrane region" description="Helical" evidence="7">
    <location>
        <begin position="319"/>
        <end position="337"/>
    </location>
</feature>
<organism evidence="9 10">
    <name type="scientific">Amycolatopsis suaedae</name>
    <dbReference type="NCBI Taxonomy" id="2510978"/>
    <lineage>
        <taxon>Bacteria</taxon>
        <taxon>Bacillati</taxon>
        <taxon>Actinomycetota</taxon>
        <taxon>Actinomycetes</taxon>
        <taxon>Pseudonocardiales</taxon>
        <taxon>Pseudonocardiaceae</taxon>
        <taxon>Amycolatopsis</taxon>
    </lineage>
</organism>
<dbReference type="AlphaFoldDB" id="A0A4V2ELC8"/>
<feature type="transmembrane region" description="Helical" evidence="7">
    <location>
        <begin position="210"/>
        <end position="230"/>
    </location>
</feature>
<feature type="transmembrane region" description="Helical" evidence="7">
    <location>
        <begin position="440"/>
        <end position="464"/>
    </location>
</feature>
<dbReference type="InterPro" id="IPR036259">
    <property type="entry name" value="MFS_trans_sf"/>
</dbReference>
<dbReference type="GO" id="GO:0005886">
    <property type="term" value="C:plasma membrane"/>
    <property type="evidence" value="ECO:0007669"/>
    <property type="project" value="UniProtKB-SubCell"/>
</dbReference>
<evidence type="ECO:0000313" key="10">
    <source>
        <dbReference type="Proteomes" id="UP000292003"/>
    </source>
</evidence>
<feature type="transmembrane region" description="Helical" evidence="7">
    <location>
        <begin position="344"/>
        <end position="364"/>
    </location>
</feature>
<feature type="transmembrane region" description="Helical" evidence="7">
    <location>
        <begin position="57"/>
        <end position="77"/>
    </location>
</feature>
<comment type="subcellular location">
    <subcellularLocation>
        <location evidence="1">Cell membrane</location>
        <topology evidence="1">Multi-pass membrane protein</topology>
    </subcellularLocation>
</comment>
<dbReference type="OrthoDB" id="7375466at2"/>
<feature type="transmembrane region" description="Helical" evidence="7">
    <location>
        <begin position="89"/>
        <end position="108"/>
    </location>
</feature>
<dbReference type="RefSeq" id="WP_130477929.1">
    <property type="nucleotide sequence ID" value="NZ_SFCC01000013.1"/>
</dbReference>
<feature type="transmembrane region" description="Helical" evidence="7">
    <location>
        <begin position="236"/>
        <end position="259"/>
    </location>
</feature>
<feature type="transmembrane region" description="Helical" evidence="7">
    <location>
        <begin position="178"/>
        <end position="198"/>
    </location>
</feature>
<dbReference type="EMBL" id="SFCC01000013">
    <property type="protein sequence ID" value="RZQ61115.1"/>
    <property type="molecule type" value="Genomic_DNA"/>
</dbReference>
<dbReference type="GO" id="GO:0022857">
    <property type="term" value="F:transmembrane transporter activity"/>
    <property type="evidence" value="ECO:0007669"/>
    <property type="project" value="InterPro"/>
</dbReference>
<keyword evidence="4 7" id="KW-0812">Transmembrane</keyword>
<feature type="transmembrane region" description="Helical" evidence="7">
    <location>
        <begin position="279"/>
        <end position="299"/>
    </location>
</feature>
<dbReference type="PROSITE" id="PS00216">
    <property type="entry name" value="SUGAR_TRANSPORT_1"/>
    <property type="match status" value="1"/>
</dbReference>
<dbReference type="InterPro" id="IPR011701">
    <property type="entry name" value="MFS"/>
</dbReference>
<accession>A0A4V2ELC8</accession>
<sequence>MDTTQLAVRAGTPVAADPRRWKALVLLCTANFMVILDSQIVILGLPSIARDLGMTPAGAQWVIGANLVTFGGLLLLGGRASDLLGRRRMFIAGTALFVVVSLLSGLAWSAEVMVVARALHGVSAALMAPTALSILTTTFPEGAERNKALAGWSGVGGIGATAGLLVGGGLTSGLGWEWIFYVNVPVALVMLALAPVLLNESHDRERRRGYDVAGAVTSTAALVLIVYAVVEAPKAGWLSGQTIGLAAAAVALLVVFVAVERRSAAPLVPLRILRSPALVGGNLVTVLLGMLAVGLSVTISQYAQQLLGYTPLEFGVKQAVMPVMAFVGAYAGQAAVTRWGYRPVAAISVVLMGVGALLLTGVSPGGGYVQDILPGLLVFGPGLGAGTVAASAAALAGVAERESGLASGFNTAAFQIGGALGVAVVSTVMVAQAAGPDPAAAFPAAFTACVVFAAAGLALALLLLRRSARR</sequence>
<dbReference type="Gene3D" id="1.20.1250.20">
    <property type="entry name" value="MFS general substrate transporter like domains"/>
    <property type="match status" value="1"/>
</dbReference>
<evidence type="ECO:0000256" key="3">
    <source>
        <dbReference type="ARBA" id="ARBA00022475"/>
    </source>
</evidence>
<dbReference type="CDD" id="cd17321">
    <property type="entry name" value="MFS_MMR_MDR_like"/>
    <property type="match status" value="1"/>
</dbReference>
<dbReference type="Pfam" id="PF07690">
    <property type="entry name" value="MFS_1"/>
    <property type="match status" value="1"/>
</dbReference>
<keyword evidence="3" id="KW-1003">Cell membrane</keyword>
<comment type="caution">
    <text evidence="9">The sequence shown here is derived from an EMBL/GenBank/DDBJ whole genome shotgun (WGS) entry which is preliminary data.</text>
</comment>
<evidence type="ECO:0000256" key="4">
    <source>
        <dbReference type="ARBA" id="ARBA00022692"/>
    </source>
</evidence>
<keyword evidence="10" id="KW-1185">Reference proteome</keyword>
<feature type="transmembrane region" description="Helical" evidence="7">
    <location>
        <begin position="376"/>
        <end position="399"/>
    </location>
</feature>
<dbReference type="InterPro" id="IPR005829">
    <property type="entry name" value="Sugar_transporter_CS"/>
</dbReference>
<feature type="transmembrane region" description="Helical" evidence="7">
    <location>
        <begin position="411"/>
        <end position="434"/>
    </location>
</feature>
<name>A0A4V2ELC8_9PSEU</name>
<keyword evidence="5 7" id="KW-1133">Transmembrane helix</keyword>
<dbReference type="PANTHER" id="PTHR42718">
    <property type="entry name" value="MAJOR FACILITATOR SUPERFAMILY MULTIDRUG TRANSPORTER MFSC"/>
    <property type="match status" value="1"/>
</dbReference>
<evidence type="ECO:0000256" key="5">
    <source>
        <dbReference type="ARBA" id="ARBA00022989"/>
    </source>
</evidence>
<protein>
    <submittedName>
        <fullName evidence="9">MFS transporter</fullName>
    </submittedName>
</protein>
<evidence type="ECO:0000256" key="2">
    <source>
        <dbReference type="ARBA" id="ARBA00022448"/>
    </source>
</evidence>
<reference evidence="9 10" key="1">
    <citation type="submission" date="2019-02" db="EMBL/GenBank/DDBJ databases">
        <title>Draft genome sequence of Amycolatopsis sp. 8-3EHSu isolated from roots of Suaeda maritima.</title>
        <authorList>
            <person name="Duangmal K."/>
            <person name="Chantavorakit T."/>
        </authorList>
    </citation>
    <scope>NUCLEOTIDE SEQUENCE [LARGE SCALE GENOMIC DNA]</scope>
    <source>
        <strain evidence="9 10">8-3EHSu</strain>
    </source>
</reference>
<evidence type="ECO:0000256" key="6">
    <source>
        <dbReference type="ARBA" id="ARBA00023136"/>
    </source>
</evidence>
<evidence type="ECO:0000259" key="8">
    <source>
        <dbReference type="PROSITE" id="PS50850"/>
    </source>
</evidence>
<evidence type="ECO:0000313" key="9">
    <source>
        <dbReference type="EMBL" id="RZQ61115.1"/>
    </source>
</evidence>
<feature type="transmembrane region" description="Helical" evidence="7">
    <location>
        <begin position="114"/>
        <end position="136"/>
    </location>
</feature>
<evidence type="ECO:0000256" key="1">
    <source>
        <dbReference type="ARBA" id="ARBA00004651"/>
    </source>
</evidence>
<evidence type="ECO:0000256" key="7">
    <source>
        <dbReference type="SAM" id="Phobius"/>
    </source>
</evidence>
<proteinExistence type="predicted"/>
<keyword evidence="6 7" id="KW-0472">Membrane</keyword>
<dbReference type="PROSITE" id="PS50850">
    <property type="entry name" value="MFS"/>
    <property type="match status" value="1"/>
</dbReference>
<dbReference type="SUPFAM" id="SSF103473">
    <property type="entry name" value="MFS general substrate transporter"/>
    <property type="match status" value="1"/>
</dbReference>
<dbReference type="Gene3D" id="1.20.1720.10">
    <property type="entry name" value="Multidrug resistance protein D"/>
    <property type="match status" value="1"/>
</dbReference>
<feature type="domain" description="Major facilitator superfamily (MFS) profile" evidence="8">
    <location>
        <begin position="23"/>
        <end position="468"/>
    </location>
</feature>
<dbReference type="Proteomes" id="UP000292003">
    <property type="component" value="Unassembled WGS sequence"/>
</dbReference>